<dbReference type="HOGENOM" id="CLU_3106662_0_0_1"/>
<organism evidence="1 2">
    <name type="scientific">Hydnomerulius pinastri MD-312</name>
    <dbReference type="NCBI Taxonomy" id="994086"/>
    <lineage>
        <taxon>Eukaryota</taxon>
        <taxon>Fungi</taxon>
        <taxon>Dikarya</taxon>
        <taxon>Basidiomycota</taxon>
        <taxon>Agaricomycotina</taxon>
        <taxon>Agaricomycetes</taxon>
        <taxon>Agaricomycetidae</taxon>
        <taxon>Boletales</taxon>
        <taxon>Boletales incertae sedis</taxon>
        <taxon>Leucogyrophana</taxon>
    </lineage>
</organism>
<proteinExistence type="predicted"/>
<reference evidence="1 2" key="1">
    <citation type="submission" date="2014-04" db="EMBL/GenBank/DDBJ databases">
        <title>Evolutionary Origins and Diversification of the Mycorrhizal Mutualists.</title>
        <authorList>
            <consortium name="DOE Joint Genome Institute"/>
            <consortium name="Mycorrhizal Genomics Consortium"/>
            <person name="Kohler A."/>
            <person name="Kuo A."/>
            <person name="Nagy L.G."/>
            <person name="Floudas D."/>
            <person name="Copeland A."/>
            <person name="Barry K.W."/>
            <person name="Cichocki N."/>
            <person name="Veneault-Fourrey C."/>
            <person name="LaButti K."/>
            <person name="Lindquist E.A."/>
            <person name="Lipzen A."/>
            <person name="Lundell T."/>
            <person name="Morin E."/>
            <person name="Murat C."/>
            <person name="Riley R."/>
            <person name="Ohm R."/>
            <person name="Sun H."/>
            <person name="Tunlid A."/>
            <person name="Henrissat B."/>
            <person name="Grigoriev I.V."/>
            <person name="Hibbett D.S."/>
            <person name="Martin F."/>
        </authorList>
    </citation>
    <scope>NUCLEOTIDE SEQUENCE [LARGE SCALE GENOMIC DNA]</scope>
    <source>
        <strain evidence="1 2">MD-312</strain>
    </source>
</reference>
<dbReference type="Proteomes" id="UP000053820">
    <property type="component" value="Unassembled WGS sequence"/>
</dbReference>
<dbReference type="AlphaFoldDB" id="A0A0C9WBG8"/>
<evidence type="ECO:0000313" key="2">
    <source>
        <dbReference type="Proteomes" id="UP000053820"/>
    </source>
</evidence>
<evidence type="ECO:0000313" key="1">
    <source>
        <dbReference type="EMBL" id="KIJ61166.1"/>
    </source>
</evidence>
<name>A0A0C9WBG8_9AGAM</name>
<keyword evidence="2" id="KW-1185">Reference proteome</keyword>
<gene>
    <name evidence="1" type="ORF">HYDPIDRAFT_31676</name>
</gene>
<sequence>MQTQIIIIVSQTYVNHGLGLLIISTPIQIIADAAPLSPPIILPPSYSPQWS</sequence>
<accession>A0A0C9WBG8</accession>
<protein>
    <submittedName>
        <fullName evidence="1">Uncharacterized protein</fullName>
    </submittedName>
</protein>
<dbReference type="EMBL" id="KN839865">
    <property type="protein sequence ID" value="KIJ61166.1"/>
    <property type="molecule type" value="Genomic_DNA"/>
</dbReference>